<proteinExistence type="predicted"/>
<gene>
    <name evidence="1" type="ORF">NE619_17440</name>
</gene>
<accession>A0ABT1RTM5</accession>
<evidence type="ECO:0000313" key="2">
    <source>
        <dbReference type="Proteomes" id="UP001524502"/>
    </source>
</evidence>
<dbReference type="NCBIfam" id="TIGR04223">
    <property type="entry name" value="quorum_AgrD"/>
    <property type="match status" value="1"/>
</dbReference>
<name>A0ABT1RTM5_9FIRM</name>
<sequence length="46" mass="5156">MKKTMMKLGNFVAGVALIVATLNVNSTCCHYVYQESMPDSAYKLRK</sequence>
<comment type="caution">
    <text evidence="1">The sequence shown here is derived from an EMBL/GenBank/DDBJ whole genome shotgun (WGS) entry which is preliminary data.</text>
</comment>
<protein>
    <submittedName>
        <fullName evidence="1">Cyclic lactone autoinducer peptide</fullName>
    </submittedName>
</protein>
<reference evidence="1 2" key="1">
    <citation type="submission" date="2022-06" db="EMBL/GenBank/DDBJ databases">
        <title>Isolation of gut microbiota from human fecal samples.</title>
        <authorList>
            <person name="Pamer E.G."/>
            <person name="Barat B."/>
            <person name="Waligurski E."/>
            <person name="Medina S."/>
            <person name="Paddock L."/>
            <person name="Mostad J."/>
        </authorList>
    </citation>
    <scope>NUCLEOTIDE SEQUENCE [LARGE SCALE GENOMIC DNA]</scope>
    <source>
        <strain evidence="1 2">SL.3.17</strain>
    </source>
</reference>
<dbReference type="InterPro" id="IPR009229">
    <property type="entry name" value="AgrD"/>
</dbReference>
<evidence type="ECO:0000313" key="1">
    <source>
        <dbReference type="EMBL" id="MCQ4638515.1"/>
    </source>
</evidence>
<dbReference type="Proteomes" id="UP001524502">
    <property type="component" value="Unassembled WGS sequence"/>
</dbReference>
<dbReference type="RefSeq" id="WP_256133714.1">
    <property type="nucleotide sequence ID" value="NZ_JANFXK010000033.1"/>
</dbReference>
<keyword evidence="2" id="KW-1185">Reference proteome</keyword>
<dbReference type="EMBL" id="JANFXK010000033">
    <property type="protein sequence ID" value="MCQ4638515.1"/>
    <property type="molecule type" value="Genomic_DNA"/>
</dbReference>
<organism evidence="1 2">
    <name type="scientific">Anaerovorax odorimutans</name>
    <dbReference type="NCBI Taxonomy" id="109327"/>
    <lineage>
        <taxon>Bacteria</taxon>
        <taxon>Bacillati</taxon>
        <taxon>Bacillota</taxon>
        <taxon>Clostridia</taxon>
        <taxon>Peptostreptococcales</taxon>
        <taxon>Anaerovoracaceae</taxon>
        <taxon>Anaerovorax</taxon>
    </lineage>
</organism>